<dbReference type="VEuPathDB" id="VectorBase:AGAMI1_000945"/>
<sequence>MGQRTTVFLRQCAQASPSSQWQTFPKARRRMTVLWVIVGFLFTSCAGQSLNDTYGGLIIEHVRAESSPAPVPTAQWNQLKRYSMHYGGVASSSAAGEESTAQSNVSLLSESLSSRATSGVVGGIKLIILAFRVIGEFLRKFGAELRVAKCLLMYSLTFQPLSAKVASGTIVNWLTGYFGAEDARDLYRFLSRNLFAQLGLSGADV</sequence>
<reference evidence="1 2" key="1">
    <citation type="journal article" date="2002" name="Science">
        <title>The genome sequence of the malaria mosquito Anopheles gambiae.</title>
        <authorList>
            <person name="Holt R.A."/>
            <person name="Subramanian G.M."/>
            <person name="Halpern A."/>
            <person name="Sutton G.G."/>
            <person name="Charlab R."/>
            <person name="Nusskern D.R."/>
            <person name="Wincker P."/>
            <person name="Clark A.G."/>
            <person name="Ribeiro J.M."/>
            <person name="Wides R."/>
            <person name="Salzberg S.L."/>
            <person name="Loftus B."/>
            <person name="Yandell M."/>
            <person name="Majoros W.H."/>
            <person name="Rusch D.B."/>
            <person name="Lai Z."/>
            <person name="Kraft C.L."/>
            <person name="Abril J.F."/>
            <person name="Anthouard V."/>
            <person name="Arensburger P."/>
            <person name="Atkinson P.W."/>
            <person name="Baden H."/>
            <person name="de Berardinis V."/>
            <person name="Baldwin D."/>
            <person name="Benes V."/>
            <person name="Biedler J."/>
            <person name="Blass C."/>
            <person name="Bolanos R."/>
            <person name="Boscus D."/>
            <person name="Barnstead M."/>
            <person name="Cai S."/>
            <person name="Center A."/>
            <person name="Chaturverdi K."/>
            <person name="Christophides G.K."/>
            <person name="Chrystal M.A."/>
            <person name="Clamp M."/>
            <person name="Cravchik A."/>
            <person name="Curwen V."/>
            <person name="Dana A."/>
            <person name="Delcher A."/>
            <person name="Dew I."/>
            <person name="Evans C.A."/>
            <person name="Flanigan M."/>
            <person name="Grundschober-Freimoser A."/>
            <person name="Friedli L."/>
            <person name="Gu Z."/>
            <person name="Guan P."/>
            <person name="Guigo R."/>
            <person name="Hillenmeyer M.E."/>
            <person name="Hladun S.L."/>
            <person name="Hogan J.R."/>
            <person name="Hong Y.S."/>
            <person name="Hoover J."/>
            <person name="Jaillon O."/>
            <person name="Ke Z."/>
            <person name="Kodira C."/>
            <person name="Kokoza E."/>
            <person name="Koutsos A."/>
            <person name="Letunic I."/>
            <person name="Levitsky A."/>
            <person name="Liang Y."/>
            <person name="Lin J.J."/>
            <person name="Lobo N.F."/>
            <person name="Lopez J.R."/>
            <person name="Malek J.A."/>
            <person name="McIntosh T.C."/>
            <person name="Meister S."/>
            <person name="Miller J."/>
            <person name="Mobarry C."/>
            <person name="Mongin E."/>
            <person name="Murphy S.D."/>
            <person name="O'Brochta D.A."/>
            <person name="Pfannkoch C."/>
            <person name="Qi R."/>
            <person name="Regier M.A."/>
            <person name="Remington K."/>
            <person name="Shao H."/>
            <person name="Sharakhova M.V."/>
            <person name="Sitter C.D."/>
            <person name="Shetty J."/>
            <person name="Smith T.J."/>
            <person name="Strong R."/>
            <person name="Sun J."/>
            <person name="Thomasova D."/>
            <person name="Ton L.Q."/>
            <person name="Topalis P."/>
            <person name="Tu Z."/>
            <person name="Unger M.F."/>
            <person name="Walenz B."/>
            <person name="Wang A."/>
            <person name="Wang J."/>
            <person name="Wang M."/>
            <person name="Wang X."/>
            <person name="Woodford K.J."/>
            <person name="Wortman J.R."/>
            <person name="Wu M."/>
            <person name="Yao A."/>
            <person name="Zdobnov E.M."/>
            <person name="Zhang H."/>
            <person name="Zhao Q."/>
            <person name="Zhao S."/>
            <person name="Zhu S.C."/>
            <person name="Zhimulev I."/>
            <person name="Coluzzi M."/>
            <person name="della Torre A."/>
            <person name="Roth C.W."/>
            <person name="Louis C."/>
            <person name="Kalush F."/>
            <person name="Mural R.J."/>
            <person name="Myers E.W."/>
            <person name="Adams M.D."/>
            <person name="Smith H.O."/>
            <person name="Broder S."/>
            <person name="Gardner M.J."/>
            <person name="Fraser C.M."/>
            <person name="Birney E."/>
            <person name="Bork P."/>
            <person name="Brey P.T."/>
            <person name="Venter J.C."/>
            <person name="Weissenbach J."/>
            <person name="Kafatos F.C."/>
            <person name="Collins F.H."/>
            <person name="Hoffman S.L."/>
        </authorList>
    </citation>
    <scope>NUCLEOTIDE SEQUENCE [LARGE SCALE GENOMIC DNA]</scope>
    <source>
        <strain evidence="1 2">PEST</strain>
    </source>
</reference>
<dbReference type="AlphaFoldDB" id="A0A453YZD0"/>
<evidence type="ECO:0000313" key="1">
    <source>
        <dbReference type="EnsemblMetazoa" id="AGAP029414-PA"/>
    </source>
</evidence>
<protein>
    <submittedName>
        <fullName evidence="1">Uncharacterized protein</fullName>
    </submittedName>
</protein>
<dbReference type="VEuPathDB" id="VectorBase:AGAP029414"/>
<dbReference type="EnsemblMetazoa" id="AGAP029414-RA">
    <property type="protein sequence ID" value="AGAP029414-PA"/>
    <property type="gene ID" value="AGAP029414"/>
</dbReference>
<reference evidence="1 2" key="2">
    <citation type="journal article" date="2004" name="Trends Parasitol.">
        <title>The Anopheles gambiae genome: an update.</title>
        <authorList>
            <person name="Mongin E."/>
            <person name="Louis C."/>
            <person name="Holt R.A."/>
            <person name="Birney E."/>
            <person name="Collins F.H."/>
        </authorList>
    </citation>
    <scope>NUCLEOTIDE SEQUENCE [LARGE SCALE GENOMIC DNA]</scope>
    <source>
        <strain evidence="1 2">PEST</strain>
    </source>
</reference>
<organism evidence="1 2">
    <name type="scientific">Anopheles gambiae</name>
    <name type="common">African malaria mosquito</name>
    <dbReference type="NCBI Taxonomy" id="7165"/>
    <lineage>
        <taxon>Eukaryota</taxon>
        <taxon>Metazoa</taxon>
        <taxon>Ecdysozoa</taxon>
        <taxon>Arthropoda</taxon>
        <taxon>Hexapoda</taxon>
        <taxon>Insecta</taxon>
        <taxon>Pterygota</taxon>
        <taxon>Neoptera</taxon>
        <taxon>Endopterygota</taxon>
        <taxon>Diptera</taxon>
        <taxon>Nematocera</taxon>
        <taxon>Culicoidea</taxon>
        <taxon>Culicidae</taxon>
        <taxon>Anophelinae</taxon>
        <taxon>Anopheles</taxon>
    </lineage>
</organism>
<dbReference type="InParanoid" id="A0A453YZD0"/>
<dbReference type="EMBL" id="AAAB01008964">
    <property type="status" value="NOT_ANNOTATED_CDS"/>
    <property type="molecule type" value="Genomic_DNA"/>
</dbReference>
<reference evidence="1" key="3">
    <citation type="submission" date="2020-05" db="UniProtKB">
        <authorList>
            <consortium name="EnsemblMetazoa"/>
        </authorList>
    </citation>
    <scope>IDENTIFICATION</scope>
    <source>
        <strain evidence="1">PEST</strain>
    </source>
</reference>
<name>A0A453YZD0_ANOGA</name>
<evidence type="ECO:0000313" key="2">
    <source>
        <dbReference type="Proteomes" id="UP000007062"/>
    </source>
</evidence>
<accession>A0A453YZD0</accession>
<dbReference type="Proteomes" id="UP000007062">
    <property type="component" value="Chromosome 3R"/>
</dbReference>
<keyword evidence="2" id="KW-1185">Reference proteome</keyword>
<proteinExistence type="predicted"/>